<dbReference type="PROSITE" id="PS50025">
    <property type="entry name" value="LAM_G_DOMAIN"/>
    <property type="match status" value="2"/>
</dbReference>
<dbReference type="InterPro" id="IPR050372">
    <property type="entry name" value="Neurexin-related_CASP"/>
</dbReference>
<dbReference type="Gene3D" id="2.60.120.1000">
    <property type="match status" value="1"/>
</dbReference>
<dbReference type="GO" id="GO:0016020">
    <property type="term" value="C:membrane"/>
    <property type="evidence" value="ECO:0007669"/>
    <property type="project" value="UniProtKB-SubCell"/>
</dbReference>
<evidence type="ECO:0000256" key="3">
    <source>
        <dbReference type="PROSITE-ProRule" id="PRU00076"/>
    </source>
</evidence>
<feature type="compositionally biased region" description="Low complexity" evidence="4">
    <location>
        <begin position="664"/>
        <end position="679"/>
    </location>
</feature>
<dbReference type="Gene3D" id="2.60.120.200">
    <property type="match status" value="2"/>
</dbReference>
<comment type="similarity">
    <text evidence="1">Belongs to the EGF domain peptide family.</text>
</comment>
<dbReference type="CDD" id="cd00110">
    <property type="entry name" value="LamG"/>
    <property type="match status" value="2"/>
</dbReference>
<organism evidence="9 10">
    <name type="scientific">Exaiptasia diaphana</name>
    <name type="common">Tropical sea anemone</name>
    <name type="synonym">Aiptasia pulchella</name>
    <dbReference type="NCBI Taxonomy" id="2652724"/>
    <lineage>
        <taxon>Eukaryota</taxon>
        <taxon>Metazoa</taxon>
        <taxon>Cnidaria</taxon>
        <taxon>Anthozoa</taxon>
        <taxon>Hexacorallia</taxon>
        <taxon>Actiniaria</taxon>
        <taxon>Aiptasiidae</taxon>
        <taxon>Exaiptasia</taxon>
    </lineage>
</organism>
<protein>
    <submittedName>
        <fullName evidence="9">Uncharacterized protein</fullName>
    </submittedName>
</protein>
<keyword evidence="5" id="KW-1133">Transmembrane helix</keyword>
<feature type="domain" description="Laminin G" evidence="7">
    <location>
        <begin position="214"/>
        <end position="375"/>
    </location>
</feature>
<dbReference type="RefSeq" id="XP_020911021.1">
    <property type="nucleotide sequence ID" value="XM_021055362.2"/>
</dbReference>
<dbReference type="InterPro" id="IPR000742">
    <property type="entry name" value="EGF"/>
</dbReference>
<dbReference type="OrthoDB" id="26719at2759"/>
<dbReference type="PANTHER" id="PTHR15036">
    <property type="entry name" value="PIKACHURIN-LIKE PROTEIN"/>
    <property type="match status" value="1"/>
</dbReference>
<dbReference type="InterPro" id="IPR001791">
    <property type="entry name" value="Laminin_G"/>
</dbReference>
<keyword evidence="2" id="KW-1015">Disulfide bond</keyword>
<dbReference type="InterPro" id="IPR013320">
    <property type="entry name" value="ConA-like_dom_sf"/>
</dbReference>
<evidence type="ECO:0000256" key="2">
    <source>
        <dbReference type="ARBA" id="ARBA00023157"/>
    </source>
</evidence>
<feature type="region of interest" description="Disordered" evidence="4">
    <location>
        <begin position="637"/>
        <end position="683"/>
    </location>
</feature>
<keyword evidence="5" id="KW-0812">Transmembrane</keyword>
<evidence type="ECO:0000256" key="5">
    <source>
        <dbReference type="SAM" id="Phobius"/>
    </source>
</evidence>
<accession>A0A913XWQ7</accession>
<dbReference type="SUPFAM" id="SSF49899">
    <property type="entry name" value="Concanavalin A-like lectins/glucanases"/>
    <property type="match status" value="2"/>
</dbReference>
<dbReference type="KEGG" id="epa:110248800"/>
<dbReference type="GeneID" id="110248800"/>
<dbReference type="PANTHER" id="PTHR15036:SF49">
    <property type="entry name" value="AXOTACTIN"/>
    <property type="match status" value="1"/>
</dbReference>
<dbReference type="InterPro" id="IPR001881">
    <property type="entry name" value="EGF-like_Ca-bd_dom"/>
</dbReference>
<evidence type="ECO:0000256" key="4">
    <source>
        <dbReference type="SAM" id="MobiDB-lite"/>
    </source>
</evidence>
<dbReference type="CDD" id="cd00054">
    <property type="entry name" value="EGF_CA"/>
    <property type="match status" value="1"/>
</dbReference>
<feature type="domain" description="EGF-like" evidence="8">
    <location>
        <begin position="377"/>
        <end position="414"/>
    </location>
</feature>
<feature type="transmembrane region" description="Helical" evidence="5">
    <location>
        <begin position="780"/>
        <end position="803"/>
    </location>
</feature>
<dbReference type="Proteomes" id="UP000887567">
    <property type="component" value="Unplaced"/>
</dbReference>
<dbReference type="SUPFAM" id="SSF57196">
    <property type="entry name" value="EGF/Laminin"/>
    <property type="match status" value="1"/>
</dbReference>
<dbReference type="SMART" id="SM00282">
    <property type="entry name" value="LamG"/>
    <property type="match status" value="2"/>
</dbReference>
<dbReference type="SMART" id="SM00179">
    <property type="entry name" value="EGF_CA"/>
    <property type="match status" value="1"/>
</dbReference>
<dbReference type="AlphaFoldDB" id="A0A913XWQ7"/>
<evidence type="ECO:0000256" key="1">
    <source>
        <dbReference type="ARBA" id="ARBA00006373"/>
    </source>
</evidence>
<proteinExistence type="inferred from homology"/>
<sequence length="889" mass="98159">MTPHSILRLIFLTCSILHVLSSGYEVEFNGPQYISYDIRTNRISTDNTHISLQFKTFHPSGVLIYSSGTQGDFITLELIQGKLRFAIDLGSTSSIAGRHQVIMGNQLADNRWHTVKVDRSKTALVVSLDSEKRATTTPGSFVRLDLDKYIYVGGLDRNLESDFHGSRNTPNFIGCLKDVYFDYIDILYGAKYKLLFYATSTKKLSFSCPMDKYHPVGFPSPQSHLRLSDPSLNNLTFSLSFRSYTANGIIAFRMSNHARVYVGLVAGTLELEVRIGIDPPIKISVGGNLDDGKWHDLTSGADHKEIWILLDDKPEVRHSNPRLAGLGNFRNQVYIGSGTHRTGFIGCMHNIQVNGARILPKKMKSGLIGVDVDQCNARSVCYPNPCQNGGRCKQYRDQYSCDCAGTFYHGNYCEIPLYRATCADYKALGVSQDSYCTVDADGKGPLGAFEVLCNVTASKSAATIITHDKMQKQLVPEGARQYNRFYFHRITYHQADMASMRAVVQKSTHCRQYISFNCFKSRILNAPIGPAPAQWLSGSGTLHSYWGGAPRDKHMCSCGLTGTCDNPRKLCNCDIGDAEWREDSGYLTDKSALPVTMLQFSDEAKESMFTLGPLECFGTHERSTYQASIVQSACRPVNPPPTQPEPSHSPFVPTAWKSGGSRYPTPAGTPTTPTTAGPTVRPHGGHVTVTTTISTHDNRTHVTSVVKHTVKNGSKTTIKSSISSDKTGVIVHSSISSKDKTDPPTVGPSLETPSVVTYKWRNGSVAHVTRVTAYEYSEKFIILVVASVIALLLLVVVVVVLILRRSGRTYVNCMMCQRCRNKRSIPDIEIYRHSVNSDSPDVLQLDDMRPTSMELGAYNVRSGKAVYHSVHQGGSVKKFVSFSTSTSNI</sequence>
<reference evidence="9" key="1">
    <citation type="submission" date="2022-11" db="UniProtKB">
        <authorList>
            <consortium name="EnsemblMetazoa"/>
        </authorList>
    </citation>
    <scope>IDENTIFICATION</scope>
</reference>
<feature type="signal peptide" evidence="6">
    <location>
        <begin position="1"/>
        <end position="21"/>
    </location>
</feature>
<keyword evidence="6" id="KW-0732">Signal</keyword>
<dbReference type="GO" id="GO:0005509">
    <property type="term" value="F:calcium ion binding"/>
    <property type="evidence" value="ECO:0007669"/>
    <property type="project" value="InterPro"/>
</dbReference>
<dbReference type="OMA" id="QYISFNC"/>
<feature type="domain" description="Laminin G" evidence="7">
    <location>
        <begin position="25"/>
        <end position="208"/>
    </location>
</feature>
<dbReference type="PROSITE" id="PS50026">
    <property type="entry name" value="EGF_3"/>
    <property type="match status" value="1"/>
</dbReference>
<dbReference type="Pfam" id="PF02210">
    <property type="entry name" value="Laminin_G_2"/>
    <property type="match status" value="2"/>
</dbReference>
<evidence type="ECO:0000259" key="7">
    <source>
        <dbReference type="PROSITE" id="PS50025"/>
    </source>
</evidence>
<keyword evidence="10" id="KW-1185">Reference proteome</keyword>
<evidence type="ECO:0000313" key="9">
    <source>
        <dbReference type="EnsemblMetazoa" id="XP_020911021.1"/>
    </source>
</evidence>
<evidence type="ECO:0000313" key="10">
    <source>
        <dbReference type="Proteomes" id="UP000887567"/>
    </source>
</evidence>
<evidence type="ECO:0000259" key="8">
    <source>
        <dbReference type="PROSITE" id="PS50026"/>
    </source>
</evidence>
<feature type="chain" id="PRO_5036975263" evidence="6">
    <location>
        <begin position="22"/>
        <end position="889"/>
    </location>
</feature>
<evidence type="ECO:0000256" key="6">
    <source>
        <dbReference type="SAM" id="SignalP"/>
    </source>
</evidence>
<name>A0A913XWQ7_EXADI</name>
<comment type="caution">
    <text evidence="3">Lacks conserved residue(s) required for the propagation of feature annotation.</text>
</comment>
<dbReference type="Gene3D" id="2.10.25.10">
    <property type="entry name" value="Laminin"/>
    <property type="match status" value="1"/>
</dbReference>
<keyword evidence="3" id="KW-0245">EGF-like domain</keyword>
<keyword evidence="5" id="KW-0472">Membrane</keyword>
<dbReference type="Pfam" id="PF00008">
    <property type="entry name" value="EGF"/>
    <property type="match status" value="1"/>
</dbReference>
<dbReference type="EnsemblMetazoa" id="XM_021055362.2">
    <property type="protein sequence ID" value="XP_020911021.1"/>
    <property type="gene ID" value="LOC110248800"/>
</dbReference>